<feature type="repeat" description="ANK" evidence="3">
    <location>
        <begin position="88"/>
        <end position="120"/>
    </location>
</feature>
<feature type="repeat" description="ANK" evidence="3">
    <location>
        <begin position="48"/>
        <end position="80"/>
    </location>
</feature>
<dbReference type="PROSITE" id="PS50088">
    <property type="entry name" value="ANK_REPEAT"/>
    <property type="match status" value="2"/>
</dbReference>
<feature type="region of interest" description="Disordered" evidence="4">
    <location>
        <begin position="152"/>
        <end position="188"/>
    </location>
</feature>
<dbReference type="Gene3D" id="1.25.40.20">
    <property type="entry name" value="Ankyrin repeat-containing domain"/>
    <property type="match status" value="1"/>
</dbReference>
<evidence type="ECO:0000256" key="3">
    <source>
        <dbReference type="PROSITE-ProRule" id="PRU00023"/>
    </source>
</evidence>
<dbReference type="InterPro" id="IPR002110">
    <property type="entry name" value="Ankyrin_rpt"/>
</dbReference>
<reference evidence="5 6" key="1">
    <citation type="journal article" date="2016" name="Proc. Natl. Acad. Sci. U.S.A.">
        <title>Comparative genomics of biotechnologically important yeasts.</title>
        <authorList>
            <person name="Riley R."/>
            <person name="Haridas S."/>
            <person name="Wolfe K.H."/>
            <person name="Lopes M.R."/>
            <person name="Hittinger C.T."/>
            <person name="Goeker M."/>
            <person name="Salamov A.A."/>
            <person name="Wisecaver J.H."/>
            <person name="Long T.M."/>
            <person name="Calvey C.H."/>
            <person name="Aerts A.L."/>
            <person name="Barry K.W."/>
            <person name="Choi C."/>
            <person name="Clum A."/>
            <person name="Coughlan A.Y."/>
            <person name="Deshpande S."/>
            <person name="Douglass A.P."/>
            <person name="Hanson S.J."/>
            <person name="Klenk H.-P."/>
            <person name="LaButti K.M."/>
            <person name="Lapidus A."/>
            <person name="Lindquist E.A."/>
            <person name="Lipzen A.M."/>
            <person name="Meier-Kolthoff J.P."/>
            <person name="Ohm R.A."/>
            <person name="Otillar R.P."/>
            <person name="Pangilinan J.L."/>
            <person name="Peng Y."/>
            <person name="Rokas A."/>
            <person name="Rosa C.A."/>
            <person name="Scheuner C."/>
            <person name="Sibirny A.A."/>
            <person name="Slot J.C."/>
            <person name="Stielow J.B."/>
            <person name="Sun H."/>
            <person name="Kurtzman C.P."/>
            <person name="Blackwell M."/>
            <person name="Grigoriev I.V."/>
            <person name="Jeffries T.W."/>
        </authorList>
    </citation>
    <scope>NUCLEOTIDE SEQUENCE [LARGE SCALE GENOMIC DNA]</scope>
    <source>
        <strain evidence="5 6">NRRL Y-2026</strain>
    </source>
</reference>
<organism evidence="5 6">
    <name type="scientific">Pichia membranifaciens NRRL Y-2026</name>
    <dbReference type="NCBI Taxonomy" id="763406"/>
    <lineage>
        <taxon>Eukaryota</taxon>
        <taxon>Fungi</taxon>
        <taxon>Dikarya</taxon>
        <taxon>Ascomycota</taxon>
        <taxon>Saccharomycotina</taxon>
        <taxon>Pichiomycetes</taxon>
        <taxon>Pichiales</taxon>
        <taxon>Pichiaceae</taxon>
        <taxon>Pichia</taxon>
    </lineage>
</organism>
<protein>
    <submittedName>
        <fullName evidence="5">Uncharacterized protein</fullName>
    </submittedName>
</protein>
<dbReference type="InterPro" id="IPR036770">
    <property type="entry name" value="Ankyrin_rpt-contain_sf"/>
</dbReference>
<dbReference type="Proteomes" id="UP000094455">
    <property type="component" value="Unassembled WGS sequence"/>
</dbReference>
<evidence type="ECO:0000256" key="2">
    <source>
        <dbReference type="ARBA" id="ARBA00023043"/>
    </source>
</evidence>
<sequence length="212" mass="23395">MPKLTQLTQEEMDNVIYDARLGDVESLTEIFSKEVEPAVLKTIKDEHSLTTPFHMAAANGHIDVLQYLLGLLADAEEKKAILNSKNDSGNTALHWAAYNGHLEAVKLLCENGADPFIRNAYNHDAFYEASNNDHEQVDDFLLEKYGNIVEQDIDDNDDENDDDDDGAAETGAEPAAAASTVKFSEGTEIQKVTKDDTEAVEQLTQQTDHLAV</sequence>
<dbReference type="SMART" id="SM00248">
    <property type="entry name" value="ANK"/>
    <property type="match status" value="3"/>
</dbReference>
<dbReference type="PANTHER" id="PTHR24171:SF10">
    <property type="entry name" value="ANKYRIN REPEAT DOMAIN-CONTAINING PROTEIN 29-LIKE"/>
    <property type="match status" value="1"/>
</dbReference>
<gene>
    <name evidence="5" type="ORF">PICMEDRAFT_72527</name>
</gene>
<dbReference type="GeneID" id="30180908"/>
<keyword evidence="2 3" id="KW-0040">ANK repeat</keyword>
<dbReference type="EMBL" id="KV454003">
    <property type="protein sequence ID" value="ODQ46458.1"/>
    <property type="molecule type" value="Genomic_DNA"/>
</dbReference>
<evidence type="ECO:0000256" key="1">
    <source>
        <dbReference type="ARBA" id="ARBA00022737"/>
    </source>
</evidence>
<proteinExistence type="predicted"/>
<feature type="compositionally biased region" description="Low complexity" evidence="4">
    <location>
        <begin position="168"/>
        <end position="178"/>
    </location>
</feature>
<dbReference type="AlphaFoldDB" id="A0A1E3NLL1"/>
<evidence type="ECO:0000256" key="4">
    <source>
        <dbReference type="SAM" id="MobiDB-lite"/>
    </source>
</evidence>
<name>A0A1E3NLL1_9ASCO</name>
<dbReference type="OrthoDB" id="10057496at2759"/>
<keyword evidence="6" id="KW-1185">Reference proteome</keyword>
<dbReference type="RefSeq" id="XP_019017571.1">
    <property type="nucleotide sequence ID" value="XM_019164221.1"/>
</dbReference>
<evidence type="ECO:0000313" key="5">
    <source>
        <dbReference type="EMBL" id="ODQ46458.1"/>
    </source>
</evidence>
<evidence type="ECO:0000313" key="6">
    <source>
        <dbReference type="Proteomes" id="UP000094455"/>
    </source>
</evidence>
<feature type="compositionally biased region" description="Acidic residues" evidence="4">
    <location>
        <begin position="152"/>
        <end position="167"/>
    </location>
</feature>
<keyword evidence="1" id="KW-0677">Repeat</keyword>
<dbReference type="PROSITE" id="PS50297">
    <property type="entry name" value="ANK_REP_REGION"/>
    <property type="match status" value="2"/>
</dbReference>
<dbReference type="STRING" id="763406.A0A1E3NLL1"/>
<dbReference type="Pfam" id="PF12796">
    <property type="entry name" value="Ank_2"/>
    <property type="match status" value="1"/>
</dbReference>
<dbReference type="PANTHER" id="PTHR24171">
    <property type="entry name" value="ANKYRIN REPEAT DOMAIN-CONTAINING PROTEIN 39-RELATED"/>
    <property type="match status" value="1"/>
</dbReference>
<accession>A0A1E3NLL1</accession>
<dbReference type="SUPFAM" id="SSF48403">
    <property type="entry name" value="Ankyrin repeat"/>
    <property type="match status" value="1"/>
</dbReference>